<comment type="caution">
    <text evidence="2">The sequence shown here is derived from an EMBL/GenBank/DDBJ whole genome shotgun (WGS) entry which is preliminary data.</text>
</comment>
<organism evidence="2 3">
    <name type="scientific">Cephalotrichum gorgonifer</name>
    <dbReference type="NCBI Taxonomy" id="2041049"/>
    <lineage>
        <taxon>Eukaryota</taxon>
        <taxon>Fungi</taxon>
        <taxon>Dikarya</taxon>
        <taxon>Ascomycota</taxon>
        <taxon>Pezizomycotina</taxon>
        <taxon>Sordariomycetes</taxon>
        <taxon>Hypocreomycetidae</taxon>
        <taxon>Microascales</taxon>
        <taxon>Microascaceae</taxon>
        <taxon>Cephalotrichum</taxon>
    </lineage>
</organism>
<dbReference type="Proteomes" id="UP001187682">
    <property type="component" value="Unassembled WGS sequence"/>
</dbReference>
<feature type="region of interest" description="Disordered" evidence="1">
    <location>
        <begin position="1"/>
        <end position="61"/>
    </location>
</feature>
<feature type="compositionally biased region" description="Basic and acidic residues" evidence="1">
    <location>
        <begin position="24"/>
        <end position="39"/>
    </location>
</feature>
<keyword evidence="3" id="KW-1185">Reference proteome</keyword>
<evidence type="ECO:0000313" key="3">
    <source>
        <dbReference type="Proteomes" id="UP001187682"/>
    </source>
</evidence>
<protein>
    <submittedName>
        <fullName evidence="2">Uncharacterized protein</fullName>
    </submittedName>
</protein>
<sequence>MASARHKNAGALRDEPAASIDAAELQKKPIREKKQEKKQQQRNPRIWSGSHGIPSPTPITE</sequence>
<dbReference type="EMBL" id="ONZQ02000008">
    <property type="protein sequence ID" value="SPO03377.1"/>
    <property type="molecule type" value="Genomic_DNA"/>
</dbReference>
<accession>A0AAE8SWV6</accession>
<reference evidence="2" key="1">
    <citation type="submission" date="2018-03" db="EMBL/GenBank/DDBJ databases">
        <authorList>
            <person name="Guldener U."/>
        </authorList>
    </citation>
    <scope>NUCLEOTIDE SEQUENCE</scope>
</reference>
<gene>
    <name evidence="2" type="ORF">DNG_06060</name>
</gene>
<dbReference type="AlphaFoldDB" id="A0AAE8SWV6"/>
<evidence type="ECO:0000313" key="2">
    <source>
        <dbReference type="EMBL" id="SPO03377.1"/>
    </source>
</evidence>
<evidence type="ECO:0000256" key="1">
    <source>
        <dbReference type="SAM" id="MobiDB-lite"/>
    </source>
</evidence>
<name>A0AAE8SWV6_9PEZI</name>
<proteinExistence type="predicted"/>